<evidence type="ECO:0000313" key="1">
    <source>
        <dbReference type="EnsemblPlants" id="LPERR04G06500.1"/>
    </source>
</evidence>
<reference evidence="1 2" key="1">
    <citation type="submission" date="2012-08" db="EMBL/GenBank/DDBJ databases">
        <title>Oryza genome evolution.</title>
        <authorList>
            <person name="Wing R.A."/>
        </authorList>
    </citation>
    <scope>NUCLEOTIDE SEQUENCE</scope>
</reference>
<sequence length="213" mass="23114">MVGGGGVGPTVRDVLAFHRIDRAAYEQLLSLGASPPPARNAVALLMWLHRRAGVDAVAARRGVAEVLDGVGALVFDDELHALLRRHEGEDEERGGAGGAILPAKLAAPYRGAAAPAAAMGEDDSCRSLFVTFSKGYPLTREEIEEYFTERWGDCLEKVMMEKTPVGELPSYGRIVFRHAVMAAAVLGGERLVKLVLNGRQLWARKYIPRQLQP</sequence>
<name>A0A0D9W3Z5_9ORYZ</name>
<dbReference type="Proteomes" id="UP000032180">
    <property type="component" value="Chromosome 4"/>
</dbReference>
<dbReference type="Gramene" id="LPERR04G06500.1">
    <property type="protein sequence ID" value="LPERR04G06500.1"/>
    <property type="gene ID" value="LPERR04G06500"/>
</dbReference>
<reference evidence="1" key="3">
    <citation type="submission" date="2015-04" db="UniProtKB">
        <authorList>
            <consortium name="EnsemblPlants"/>
        </authorList>
    </citation>
    <scope>IDENTIFICATION</scope>
</reference>
<dbReference type="STRING" id="77586.A0A0D9W3Z5"/>
<dbReference type="eggNOG" id="ENOG502SPGG">
    <property type="taxonomic scope" value="Eukaryota"/>
</dbReference>
<evidence type="ECO:0008006" key="3">
    <source>
        <dbReference type="Google" id="ProtNLM"/>
    </source>
</evidence>
<dbReference type="PANTHER" id="PTHR33527:SF6">
    <property type="entry name" value="OS04G0373100 PROTEIN"/>
    <property type="match status" value="1"/>
</dbReference>
<proteinExistence type="predicted"/>
<dbReference type="HOGENOM" id="CLU_049092_3_0_1"/>
<reference evidence="2" key="2">
    <citation type="submission" date="2013-12" db="EMBL/GenBank/DDBJ databases">
        <authorList>
            <person name="Yu Y."/>
            <person name="Lee S."/>
            <person name="de Baynast K."/>
            <person name="Wissotski M."/>
            <person name="Liu L."/>
            <person name="Talag J."/>
            <person name="Goicoechea J."/>
            <person name="Angelova A."/>
            <person name="Jetty R."/>
            <person name="Kudrna D."/>
            <person name="Golser W."/>
            <person name="Rivera L."/>
            <person name="Zhang J."/>
            <person name="Wing R."/>
        </authorList>
    </citation>
    <scope>NUCLEOTIDE SEQUENCE</scope>
</reference>
<keyword evidence="2" id="KW-1185">Reference proteome</keyword>
<organism evidence="1 2">
    <name type="scientific">Leersia perrieri</name>
    <dbReference type="NCBI Taxonomy" id="77586"/>
    <lineage>
        <taxon>Eukaryota</taxon>
        <taxon>Viridiplantae</taxon>
        <taxon>Streptophyta</taxon>
        <taxon>Embryophyta</taxon>
        <taxon>Tracheophyta</taxon>
        <taxon>Spermatophyta</taxon>
        <taxon>Magnoliopsida</taxon>
        <taxon>Liliopsida</taxon>
        <taxon>Poales</taxon>
        <taxon>Poaceae</taxon>
        <taxon>BOP clade</taxon>
        <taxon>Oryzoideae</taxon>
        <taxon>Oryzeae</taxon>
        <taxon>Oryzinae</taxon>
        <taxon>Leersia</taxon>
    </lineage>
</organism>
<accession>A0A0D9W3Z5</accession>
<protein>
    <recommendedName>
        <fullName evidence="3">RRM domain-containing protein</fullName>
    </recommendedName>
</protein>
<dbReference type="PANTHER" id="PTHR33527">
    <property type="entry name" value="OS07G0274300 PROTEIN"/>
    <property type="match status" value="1"/>
</dbReference>
<dbReference type="AlphaFoldDB" id="A0A0D9W3Z5"/>
<dbReference type="EnsemblPlants" id="LPERR04G06500.1">
    <property type="protein sequence ID" value="LPERR04G06500.1"/>
    <property type="gene ID" value="LPERR04G06500"/>
</dbReference>
<evidence type="ECO:0000313" key="2">
    <source>
        <dbReference type="Proteomes" id="UP000032180"/>
    </source>
</evidence>